<dbReference type="AlphaFoldDB" id="A0A1M4T8D2"/>
<dbReference type="Proteomes" id="UP000325134">
    <property type="component" value="Unassembled WGS sequence"/>
</dbReference>
<evidence type="ECO:0000313" key="1">
    <source>
        <dbReference type="EMBL" id="SHE40695.1"/>
    </source>
</evidence>
<sequence length="67" mass="7334">MLHSTFPPTRSEKAAMPRDPALVQRIESLRSRPVVYLGRGDALMLLGLANASLREQKFAGGNPEEDA</sequence>
<organism evidence="1 2">
    <name type="scientific">Ruegeria intermedia</name>
    <dbReference type="NCBI Taxonomy" id="996115"/>
    <lineage>
        <taxon>Bacteria</taxon>
        <taxon>Pseudomonadati</taxon>
        <taxon>Pseudomonadota</taxon>
        <taxon>Alphaproteobacteria</taxon>
        <taxon>Rhodobacterales</taxon>
        <taxon>Roseobacteraceae</taxon>
        <taxon>Ruegeria</taxon>
    </lineage>
</organism>
<gene>
    <name evidence="1" type="ORF">SAMN05444279_10262</name>
</gene>
<dbReference type="EMBL" id="FQVK01000002">
    <property type="protein sequence ID" value="SHE40695.1"/>
    <property type="molecule type" value="Genomic_DNA"/>
</dbReference>
<dbReference type="OrthoDB" id="7709453at2"/>
<dbReference type="RefSeq" id="WP_149774382.1">
    <property type="nucleotide sequence ID" value="NZ_FQVK01000002.1"/>
</dbReference>
<protein>
    <submittedName>
        <fullName evidence="1">Uncharacterized protein</fullName>
    </submittedName>
</protein>
<accession>A0A1M4T8D2</accession>
<proteinExistence type="predicted"/>
<evidence type="ECO:0000313" key="2">
    <source>
        <dbReference type="Proteomes" id="UP000325134"/>
    </source>
</evidence>
<keyword evidence="2" id="KW-1185">Reference proteome</keyword>
<reference evidence="1 2" key="1">
    <citation type="submission" date="2016-11" db="EMBL/GenBank/DDBJ databases">
        <authorList>
            <person name="Varghese N."/>
            <person name="Submissions S."/>
        </authorList>
    </citation>
    <scope>NUCLEOTIDE SEQUENCE [LARGE SCALE GENOMIC DNA]</scope>
    <source>
        <strain evidence="1 2">DSM 29341</strain>
    </source>
</reference>
<name>A0A1M4T8D2_9RHOB</name>